<organism evidence="1 2">
    <name type="scientific">Cellulomonas flavigena (strain ATCC 482 / DSM 20109 / BCRC 11376 / JCM 18109 / NBRC 3775 / NCIMB 8073 / NRS 134)</name>
    <dbReference type="NCBI Taxonomy" id="446466"/>
    <lineage>
        <taxon>Bacteria</taxon>
        <taxon>Bacillati</taxon>
        <taxon>Actinomycetota</taxon>
        <taxon>Actinomycetes</taxon>
        <taxon>Micrococcales</taxon>
        <taxon>Cellulomonadaceae</taxon>
        <taxon>Cellulomonas</taxon>
    </lineage>
</organism>
<sequence length="118" mass="12084">MARGGRGFRGALVVGLVALLAACSGGGSPDVPDDAVHLKAGEKVEFEGLTLEAANFGEESVSLIASDGKDFDDAVDLVIGRPGVVKGRSFELVAVEVDGEGEEVVEESGEAWIVPAED</sequence>
<dbReference type="KEGG" id="cfl:Cfla_2665"/>
<dbReference type="Proteomes" id="UP000000849">
    <property type="component" value="Chromosome"/>
</dbReference>
<dbReference type="RefSeq" id="WP_013117884.1">
    <property type="nucleotide sequence ID" value="NC_014151.1"/>
</dbReference>
<evidence type="ECO:0008006" key="3">
    <source>
        <dbReference type="Google" id="ProtNLM"/>
    </source>
</evidence>
<accession>D5UIY6</accession>
<dbReference type="EMBL" id="CP001964">
    <property type="protein sequence ID" value="ADG75552.1"/>
    <property type="molecule type" value="Genomic_DNA"/>
</dbReference>
<gene>
    <name evidence="1" type="ordered locus">Cfla_2665</name>
</gene>
<proteinExistence type="predicted"/>
<protein>
    <recommendedName>
        <fullName evidence="3">Lipoprotein</fullName>
    </recommendedName>
</protein>
<evidence type="ECO:0000313" key="1">
    <source>
        <dbReference type="EMBL" id="ADG75552.1"/>
    </source>
</evidence>
<dbReference type="AlphaFoldDB" id="D5UIY6"/>
<dbReference type="PROSITE" id="PS51257">
    <property type="entry name" value="PROKAR_LIPOPROTEIN"/>
    <property type="match status" value="1"/>
</dbReference>
<keyword evidence="2" id="KW-1185">Reference proteome</keyword>
<name>D5UIY6_CELFN</name>
<reference evidence="1 2" key="1">
    <citation type="journal article" date="2010" name="Stand. Genomic Sci.">
        <title>Complete genome sequence of Cellulomonas flavigena type strain (134).</title>
        <authorList>
            <person name="Abt B."/>
            <person name="Foster B."/>
            <person name="Lapidus A."/>
            <person name="Clum A."/>
            <person name="Sun H."/>
            <person name="Pukall R."/>
            <person name="Lucas S."/>
            <person name="Glavina Del Rio T."/>
            <person name="Nolan M."/>
            <person name="Tice H."/>
            <person name="Cheng J.F."/>
            <person name="Pitluck S."/>
            <person name="Liolios K."/>
            <person name="Ivanova N."/>
            <person name="Mavromatis K."/>
            <person name="Ovchinnikova G."/>
            <person name="Pati A."/>
            <person name="Goodwin L."/>
            <person name="Chen A."/>
            <person name="Palaniappan K."/>
            <person name="Land M."/>
            <person name="Hauser L."/>
            <person name="Chang Y.J."/>
            <person name="Jeffries C.D."/>
            <person name="Rohde M."/>
            <person name="Goker M."/>
            <person name="Woyke T."/>
            <person name="Bristow J."/>
            <person name="Eisen J.A."/>
            <person name="Markowitz V."/>
            <person name="Hugenholtz P."/>
            <person name="Kyrpides N.C."/>
            <person name="Klenk H.P."/>
        </authorList>
    </citation>
    <scope>NUCLEOTIDE SEQUENCE [LARGE SCALE GENOMIC DNA]</scope>
    <source>
        <strain evidence="2">ATCC 482 / DSM 20109 / BCRC 11376 / JCM 18109 / NBRC 3775 / NCIMB 8073 / NRS 134</strain>
    </source>
</reference>
<evidence type="ECO:0000313" key="2">
    <source>
        <dbReference type="Proteomes" id="UP000000849"/>
    </source>
</evidence>
<dbReference type="HOGENOM" id="CLU_2068890_0_0_11"/>